<protein>
    <recommendedName>
        <fullName evidence="2">Ryanodine receptor Ryr domain-containing protein</fullName>
    </recommendedName>
</protein>
<feature type="transmembrane region" description="Helical" evidence="1">
    <location>
        <begin position="12"/>
        <end position="32"/>
    </location>
</feature>
<dbReference type="Gene3D" id="6.20.350.10">
    <property type="match status" value="1"/>
</dbReference>
<sequence length="769" mass="84148">MSRRRSRVLLRTAIIAVSALCAAVLVMLAVAALEPEHVPPAPWSEFWNPTSWAVITVATALAALLGWLVSLQGTRRYGTRRLVAIGILGTSAVVLAFVSYVECAAEAVPFWSPLTWAMELFLGVVPEVFGVVPGCAAEPPLALLAARMLVIATVGIGFAAAVAVVFRSQLDVLRMRRTGSRVVVDGPLDVTLPAAERVRTRLDERTMVVVRADPNDPPPPQPRHPGIVVLRWSDSPDVALRTFALRSRPLRGDRIALHGLFLLGPVAGTNLSRFERLAAQLAELPDDSPRHIRAVVRIDDVWVAEYWRRRQVDRPGWALDAVGVYEATAEALVERWMRDGCDRVAVHGGSDLVLAIAAEVAERARERAARRTPVGGPPPRIVIVGADASSLLRRHTLHQRAFGNAAADVEALDDDDAEHGFVTALAGATAPAVMIAPAEDAPVLSPSEIAAAHPGWPVYAQVEEGGPIPEEPVMEQLYPFAAAIGDLGRPDRWERVARVAHENYLDDHGVDPAHPARRPWDQLGAFYRDSNIRLVRETLSSAVAVGRTWGSVPPGADPEDTHPTDAQLDEMARREHESWRARHLEAGWRHASRRDDARRLHPLLVPWDEVDAAGKAKTRRSVLDALGLLRAMGYASRPAAGGDGAGPAVWRSFRRSGEVSAERVDEAWTWTTSTGSAMQALPGDWRVRDGAREWSVRPPEFADMYEPAGDGRWRRRGSVRATRVEEPQTVQTLEGSAHAEDGDWIVEGENGERWVVPDAHFRQAYEPET</sequence>
<proteinExistence type="predicted"/>
<feature type="transmembrane region" description="Helical" evidence="1">
    <location>
        <begin position="113"/>
        <end position="132"/>
    </location>
</feature>
<feature type="transmembrane region" description="Helical" evidence="1">
    <location>
        <begin position="82"/>
        <end position="101"/>
    </location>
</feature>
<feature type="domain" description="Ryanodine receptor Ryr" evidence="2">
    <location>
        <begin position="568"/>
        <end position="635"/>
    </location>
</feature>
<feature type="transmembrane region" description="Helical" evidence="1">
    <location>
        <begin position="144"/>
        <end position="166"/>
    </location>
</feature>
<dbReference type="Proteomes" id="UP000537775">
    <property type="component" value="Unassembled WGS sequence"/>
</dbReference>
<evidence type="ECO:0000259" key="2">
    <source>
        <dbReference type="Pfam" id="PF02026"/>
    </source>
</evidence>
<evidence type="ECO:0000313" key="4">
    <source>
        <dbReference type="Proteomes" id="UP000537775"/>
    </source>
</evidence>
<dbReference type="InterPro" id="IPR003032">
    <property type="entry name" value="Ryanodine_rcpt"/>
</dbReference>
<reference evidence="3 4" key="1">
    <citation type="submission" date="2020-08" db="EMBL/GenBank/DDBJ databases">
        <title>Sequencing the genomes of 1000 actinobacteria strains.</title>
        <authorList>
            <person name="Klenk H.-P."/>
        </authorList>
    </citation>
    <scope>NUCLEOTIDE SEQUENCE [LARGE SCALE GENOMIC DNA]</scope>
    <source>
        <strain evidence="3 4">DSM 12511</strain>
    </source>
</reference>
<gene>
    <name evidence="3" type="ORF">HD594_001524</name>
</gene>
<dbReference type="Pfam" id="PF02026">
    <property type="entry name" value="RyR"/>
    <property type="match status" value="1"/>
</dbReference>
<keyword evidence="1" id="KW-0472">Membrane</keyword>
<keyword evidence="4" id="KW-1185">Reference proteome</keyword>
<dbReference type="EMBL" id="JACHML010000001">
    <property type="protein sequence ID" value="MBB6391211.1"/>
    <property type="molecule type" value="Genomic_DNA"/>
</dbReference>
<evidence type="ECO:0000256" key="1">
    <source>
        <dbReference type="SAM" id="Phobius"/>
    </source>
</evidence>
<name>A0A7X0FQG0_9MICO</name>
<evidence type="ECO:0000313" key="3">
    <source>
        <dbReference type="EMBL" id="MBB6391211.1"/>
    </source>
</evidence>
<keyword evidence="1" id="KW-0812">Transmembrane</keyword>
<dbReference type="AlphaFoldDB" id="A0A7X0FQG0"/>
<dbReference type="RefSeq" id="WP_184750367.1">
    <property type="nucleotide sequence ID" value="NZ_BAAAJR010000010.1"/>
</dbReference>
<keyword evidence="1" id="KW-1133">Transmembrane helix</keyword>
<organism evidence="3 4">
    <name type="scientific">Microbacterium thalassium</name>
    <dbReference type="NCBI Taxonomy" id="362649"/>
    <lineage>
        <taxon>Bacteria</taxon>
        <taxon>Bacillati</taxon>
        <taxon>Actinomycetota</taxon>
        <taxon>Actinomycetes</taxon>
        <taxon>Micrococcales</taxon>
        <taxon>Microbacteriaceae</taxon>
        <taxon>Microbacterium</taxon>
    </lineage>
</organism>
<comment type="caution">
    <text evidence="3">The sequence shown here is derived from an EMBL/GenBank/DDBJ whole genome shotgun (WGS) entry which is preliminary data.</text>
</comment>
<accession>A0A7X0FQG0</accession>
<feature type="transmembrane region" description="Helical" evidence="1">
    <location>
        <begin position="52"/>
        <end position="70"/>
    </location>
</feature>